<evidence type="ECO:0000256" key="7">
    <source>
        <dbReference type="HAMAP-Rule" id="MF_00069"/>
    </source>
</evidence>
<dbReference type="GO" id="GO:0042542">
    <property type="term" value="P:response to hydrogen peroxide"/>
    <property type="evidence" value="ECO:0007669"/>
    <property type="project" value="TreeGrafter"/>
</dbReference>
<evidence type="ECO:0000256" key="4">
    <source>
        <dbReference type="ARBA" id="ARBA00023002"/>
    </source>
</evidence>
<feature type="binding site" evidence="7">
    <location>
        <position position="410"/>
    </location>
    <ligand>
        <name>hybrid [4Fe-2O-2S] cluster</name>
        <dbReference type="ChEBI" id="CHEBI:60519"/>
    </ligand>
</feature>
<dbReference type="GO" id="GO:0050418">
    <property type="term" value="F:hydroxylamine reductase activity"/>
    <property type="evidence" value="ECO:0007669"/>
    <property type="project" value="UniProtKB-UniRule"/>
</dbReference>
<dbReference type="GO" id="GO:0046872">
    <property type="term" value="F:metal ion binding"/>
    <property type="evidence" value="ECO:0007669"/>
    <property type="project" value="UniProtKB-KW"/>
</dbReference>
<name>A0A1I4TXH3_9HYPH</name>
<proteinExistence type="inferred from homology"/>
<organism evidence="8 9">
    <name type="scientific">Pleomorphomonas diazotrophica</name>
    <dbReference type="NCBI Taxonomy" id="1166257"/>
    <lineage>
        <taxon>Bacteria</taxon>
        <taxon>Pseudomonadati</taxon>
        <taxon>Pseudomonadota</taxon>
        <taxon>Alphaproteobacteria</taxon>
        <taxon>Hyphomicrobiales</taxon>
        <taxon>Pleomorphomonadaceae</taxon>
        <taxon>Pleomorphomonas</taxon>
    </lineage>
</organism>
<comment type="caution">
    <text evidence="8">The sequence shown here is derived from an EMBL/GenBank/DDBJ whole genome shotgun (WGS) entry which is preliminary data.</text>
</comment>
<feature type="binding site" evidence="7">
    <location>
        <position position="227"/>
    </location>
    <ligand>
        <name>hybrid [4Fe-2O-2S] cluster</name>
        <dbReference type="ChEBI" id="CHEBI:60519"/>
    </ligand>
</feature>
<dbReference type="FunFam" id="3.40.50.2030:FF:000002">
    <property type="entry name" value="Hydroxylamine reductase"/>
    <property type="match status" value="1"/>
</dbReference>
<dbReference type="GO" id="GO:0004601">
    <property type="term" value="F:peroxidase activity"/>
    <property type="evidence" value="ECO:0007669"/>
    <property type="project" value="TreeGrafter"/>
</dbReference>
<keyword evidence="3 7" id="KW-0479">Metal-binding</keyword>
<dbReference type="Pfam" id="PF03063">
    <property type="entry name" value="Prismane"/>
    <property type="match status" value="1"/>
</dbReference>
<comment type="cofactor">
    <cofactor evidence="7">
        <name>[4Fe-4S] cluster</name>
        <dbReference type="ChEBI" id="CHEBI:49883"/>
    </cofactor>
    <text evidence="7">Binds 1 [4Fe-4S] cluster.</text>
</comment>
<accession>A0A1I4TXH3</accession>
<dbReference type="InterPro" id="IPR011254">
    <property type="entry name" value="Prismane-like_sf"/>
</dbReference>
<dbReference type="PANTHER" id="PTHR30109:SF0">
    <property type="entry name" value="HYDROXYLAMINE REDUCTASE"/>
    <property type="match status" value="1"/>
</dbReference>
<feature type="binding site" evidence="7">
    <location>
        <position position="295"/>
    </location>
    <ligand>
        <name>hybrid [4Fe-2O-2S] cluster</name>
        <dbReference type="ChEBI" id="CHEBI:60519"/>
    </ligand>
</feature>
<feature type="binding site" evidence="7">
    <location>
        <position position="21"/>
    </location>
    <ligand>
        <name>[4Fe-4S] cluster</name>
        <dbReference type="ChEBI" id="CHEBI:49883"/>
    </ligand>
</feature>
<keyword evidence="9" id="KW-1185">Reference proteome</keyword>
<dbReference type="InterPro" id="IPR016100">
    <property type="entry name" value="Prismane_a-bundle"/>
</dbReference>
<dbReference type="FunFam" id="3.40.50.2030:FF:000001">
    <property type="entry name" value="Hydroxylamine reductase"/>
    <property type="match status" value="1"/>
</dbReference>
<dbReference type="GO" id="GO:0005737">
    <property type="term" value="C:cytoplasm"/>
    <property type="evidence" value="ECO:0007669"/>
    <property type="project" value="UniProtKB-SubCell"/>
</dbReference>
<comment type="function">
    <text evidence="7">Catalyzes the reduction of hydroxylamine to form NH(3) and H(2)O.</text>
</comment>
<keyword evidence="5 7" id="KW-0408">Iron</keyword>
<sequence length="528" mass="56371">MFCYQCEQTARGTGCVTRGVCGKSPEASDLQDVLVHAAKRLATRYANVPAAERPASLAPMLEDALFVTVTNVNFDTASILGMIRDVVAAAGAPAAGVAAEAPEDTLLAWSRASMIDARKATLGDDVTGLQELLLYGLKGMAAYAHHARQMHRADPVVDAFMVEALAKLDAGVADINELLALNLKCGEVTINVLALLDAAHCDTYGKPTPTPVLMGHVPGKAILVSGHDMVDLKALLEQTEGKGINIYTHGEMLPAHGYPELKKFKHLVGHFGGAWMLQQREFPKFPGAILMTTNCLMQPFEDYEGRLFTRNLVAWPGIAHIEDRDFTPVIKAALAAPGFTDTVRTGEHLVGFGHDAVLGAADKIIGAVKAGEIKHFAVIGGCDGSEGERSYYTDLGTTIPKDWVILTLGCGKYRLLGHDYGTVAGLPRLLDMGQCNDSFSAVKVALALADAFGCTVNELPLSIVLSWFEQKAVCVLLALLHLNVKNIRIGPRLPAFLTPAVLKVLVDAFGLKPVGEVEVDLQAMSNAA</sequence>
<dbReference type="PANTHER" id="PTHR30109">
    <property type="entry name" value="HYDROXYLAMINE REDUCTASE"/>
    <property type="match status" value="1"/>
</dbReference>
<gene>
    <name evidence="7" type="primary">hcp</name>
    <name evidence="8" type="ORF">CXZ10_18650</name>
</gene>
<comment type="similarity">
    <text evidence="7">Belongs to the HCP family.</text>
</comment>
<comment type="catalytic activity">
    <reaction evidence="7">
        <text>A + NH4(+) + H2O = hydroxylamine + AH2 + H(+)</text>
        <dbReference type="Rhea" id="RHEA:22052"/>
        <dbReference type="ChEBI" id="CHEBI:13193"/>
        <dbReference type="ChEBI" id="CHEBI:15377"/>
        <dbReference type="ChEBI" id="CHEBI:15378"/>
        <dbReference type="ChEBI" id="CHEBI:15429"/>
        <dbReference type="ChEBI" id="CHEBI:17499"/>
        <dbReference type="ChEBI" id="CHEBI:28938"/>
        <dbReference type="EC" id="1.7.99.1"/>
    </reaction>
</comment>
<dbReference type="AlphaFoldDB" id="A0A1I4TXH3"/>
<feature type="binding site" evidence="7">
    <location>
        <position position="471"/>
    </location>
    <ligand>
        <name>hybrid [4Fe-2O-2S] cluster</name>
        <dbReference type="ChEBI" id="CHEBI:60519"/>
    </ligand>
</feature>
<feature type="binding site" description="via persulfide group" evidence="7">
    <location>
        <position position="382"/>
    </location>
    <ligand>
        <name>hybrid [4Fe-2O-2S] cluster</name>
        <dbReference type="ChEBI" id="CHEBI:60519"/>
    </ligand>
</feature>
<dbReference type="NCBIfam" id="TIGR01703">
    <property type="entry name" value="hybrid_clust"/>
    <property type="match status" value="1"/>
</dbReference>
<feature type="binding site" evidence="7">
    <location>
        <position position="15"/>
    </location>
    <ligand>
        <name>[4Fe-4S] cluster</name>
        <dbReference type="ChEBI" id="CHEBI:49883"/>
    </ligand>
</feature>
<protein>
    <recommendedName>
        <fullName evidence="7">Hydroxylamine reductase</fullName>
        <ecNumber evidence="7">1.7.99.1</ecNumber>
    </recommendedName>
    <alternativeName>
        <fullName evidence="7">Hybrid-cluster protein</fullName>
        <shortName evidence="7">HCP</shortName>
    </alternativeName>
    <alternativeName>
        <fullName evidence="7">Prismane protein</fullName>
    </alternativeName>
</protein>
<evidence type="ECO:0000256" key="2">
    <source>
        <dbReference type="ARBA" id="ARBA00022490"/>
    </source>
</evidence>
<feature type="binding site" evidence="7">
    <location>
        <position position="6"/>
    </location>
    <ligand>
        <name>[4Fe-4S] cluster</name>
        <dbReference type="ChEBI" id="CHEBI:49883"/>
    </ligand>
</feature>
<dbReference type="EC" id="1.7.99.1" evidence="7"/>
<comment type="cofactor">
    <cofactor evidence="7">
        <name>hybrid [4Fe-2O-2S] cluster</name>
        <dbReference type="ChEBI" id="CHEBI:60519"/>
    </cofactor>
    <text evidence="7">Binds 1 hybrid [4Fe-2O-2S] cluster.</text>
</comment>
<dbReference type="PIRSF" id="PIRSF000076">
    <property type="entry name" value="HCP"/>
    <property type="match status" value="1"/>
</dbReference>
<dbReference type="InterPro" id="IPR010048">
    <property type="entry name" value="Hydroxylam_reduct"/>
</dbReference>
<keyword evidence="6 7" id="KW-0411">Iron-sulfur</keyword>
<feature type="binding site" evidence="7">
    <location>
        <position position="3"/>
    </location>
    <ligand>
        <name>[4Fe-4S] cluster</name>
        <dbReference type="ChEBI" id="CHEBI:49883"/>
    </ligand>
</feature>
<dbReference type="HAMAP" id="MF_00069">
    <property type="entry name" value="Hydroxylam_reduct"/>
    <property type="match status" value="1"/>
</dbReference>
<keyword evidence="4 7" id="KW-0560">Oxidoreductase</keyword>
<dbReference type="SUPFAM" id="SSF56821">
    <property type="entry name" value="Prismane protein-like"/>
    <property type="match status" value="1"/>
</dbReference>
<feature type="modified residue" description="Cysteine persulfide" evidence="7">
    <location>
        <position position="382"/>
    </location>
</feature>
<dbReference type="InterPro" id="IPR004137">
    <property type="entry name" value="HCP/CODH"/>
</dbReference>
<evidence type="ECO:0000313" key="8">
    <source>
        <dbReference type="EMBL" id="PKR87747.1"/>
    </source>
</evidence>
<evidence type="ECO:0000256" key="3">
    <source>
        <dbReference type="ARBA" id="ARBA00022723"/>
    </source>
</evidence>
<dbReference type="EMBL" id="PJNW01000016">
    <property type="protein sequence ID" value="PKR87747.1"/>
    <property type="molecule type" value="Genomic_DNA"/>
</dbReference>
<dbReference type="Proteomes" id="UP000233491">
    <property type="component" value="Unassembled WGS sequence"/>
</dbReference>
<feature type="binding site" evidence="7">
    <location>
        <position position="469"/>
    </location>
    <ligand>
        <name>hybrid [4Fe-2O-2S] cluster</name>
        <dbReference type="ChEBI" id="CHEBI:60519"/>
    </ligand>
</feature>
<evidence type="ECO:0000313" key="9">
    <source>
        <dbReference type="Proteomes" id="UP000233491"/>
    </source>
</evidence>
<dbReference type="InterPro" id="IPR016099">
    <property type="entry name" value="Prismane-like_a/b-sand"/>
</dbReference>
<keyword evidence="7" id="KW-0004">4Fe-4S</keyword>
<feature type="binding site" evidence="7">
    <location>
        <position position="435"/>
    </location>
    <ligand>
        <name>hybrid [4Fe-2O-2S] cluster</name>
        <dbReference type="ChEBI" id="CHEBI:60519"/>
    </ligand>
</feature>
<feature type="binding site" evidence="7">
    <location>
        <position position="251"/>
    </location>
    <ligand>
        <name>hybrid [4Fe-2O-2S] cluster</name>
        <dbReference type="ChEBI" id="CHEBI:60519"/>
    </ligand>
</feature>
<reference evidence="8 9" key="1">
    <citation type="submission" date="2017-12" db="EMBL/GenBank/DDBJ databases">
        <title>Anaerobic carbon monoxide metabolism by Pleomorphomonas carboxyditropha sp. nov., a new mesophilic hydrogenogenic carboxidotroph.</title>
        <authorList>
            <person name="Esquivel-Elizondo S."/>
            <person name="Krajmalnik-Brown R."/>
        </authorList>
    </citation>
    <scope>NUCLEOTIDE SEQUENCE [LARGE SCALE GENOMIC DNA]</scope>
    <source>
        <strain evidence="8 9">R5-392</strain>
    </source>
</reference>
<dbReference type="GO" id="GO:0051539">
    <property type="term" value="F:4 iron, 4 sulfur cluster binding"/>
    <property type="evidence" value="ECO:0007669"/>
    <property type="project" value="UniProtKB-KW"/>
</dbReference>
<keyword evidence="2 7" id="KW-0963">Cytoplasm</keyword>
<dbReference type="NCBIfam" id="NF003658">
    <property type="entry name" value="PRK05290.1"/>
    <property type="match status" value="1"/>
</dbReference>
<dbReference type="Gene3D" id="1.20.1270.20">
    <property type="match status" value="2"/>
</dbReference>
<evidence type="ECO:0000256" key="6">
    <source>
        <dbReference type="ARBA" id="ARBA00023014"/>
    </source>
</evidence>
<evidence type="ECO:0000256" key="1">
    <source>
        <dbReference type="ARBA" id="ARBA00004496"/>
    </source>
</evidence>
<evidence type="ECO:0000256" key="5">
    <source>
        <dbReference type="ARBA" id="ARBA00023004"/>
    </source>
</evidence>
<dbReference type="OrthoDB" id="9761526at2"/>
<dbReference type="Gene3D" id="3.40.50.2030">
    <property type="match status" value="2"/>
</dbReference>
<comment type="subcellular location">
    <subcellularLocation>
        <location evidence="1 7">Cytoplasm</location>
    </subcellularLocation>
</comment>
<dbReference type="RefSeq" id="WP_101290870.1">
    <property type="nucleotide sequence ID" value="NZ_FOUQ01000006.1"/>
</dbReference>
<dbReference type="CDD" id="cd01914">
    <property type="entry name" value="HCP"/>
    <property type="match status" value="1"/>
</dbReference>